<sequence length="231" mass="27638">MQDILLTGVCHIYMLLKLRHENTLADAAKIAKPDFDGSKIHLINGDADERFRMVDLRGKFGETKYNNLRELLDDHADCRYQYMVSNVSLNKEEVVSKPEWWQKNGFAAEPRWQYQVLGAGLWYHLYDQNWDIETARAWRANRKAELIKVLKEYPRLKFIVYSTLSIDWWREQGFPMDRLIYWPVKWLAGEHKAEWKERFEVIKKQGGHGYHNYPTEESYNDLYQMILDESK</sequence>
<dbReference type="AlphaFoldDB" id="A0A517VMM9"/>
<dbReference type="OrthoDB" id="288977at2"/>
<dbReference type="KEGG" id="gax:Pan161_59510"/>
<organism evidence="1 2">
    <name type="scientific">Gimesia algae</name>
    <dbReference type="NCBI Taxonomy" id="2527971"/>
    <lineage>
        <taxon>Bacteria</taxon>
        <taxon>Pseudomonadati</taxon>
        <taxon>Planctomycetota</taxon>
        <taxon>Planctomycetia</taxon>
        <taxon>Planctomycetales</taxon>
        <taxon>Planctomycetaceae</taxon>
        <taxon>Gimesia</taxon>
    </lineage>
</organism>
<gene>
    <name evidence="1" type="ORF">Pan161_59510</name>
</gene>
<name>A0A517VMM9_9PLAN</name>
<protein>
    <submittedName>
        <fullName evidence="1">Uncharacterized protein</fullName>
    </submittedName>
</protein>
<dbReference type="EMBL" id="CP036343">
    <property type="protein sequence ID" value="QDT94256.1"/>
    <property type="molecule type" value="Genomic_DNA"/>
</dbReference>
<reference evidence="1 2" key="1">
    <citation type="submission" date="2019-02" db="EMBL/GenBank/DDBJ databases">
        <title>Deep-cultivation of Planctomycetes and their phenomic and genomic characterization uncovers novel biology.</title>
        <authorList>
            <person name="Wiegand S."/>
            <person name="Jogler M."/>
            <person name="Boedeker C."/>
            <person name="Pinto D."/>
            <person name="Vollmers J."/>
            <person name="Rivas-Marin E."/>
            <person name="Kohn T."/>
            <person name="Peeters S.H."/>
            <person name="Heuer A."/>
            <person name="Rast P."/>
            <person name="Oberbeckmann S."/>
            <person name="Bunk B."/>
            <person name="Jeske O."/>
            <person name="Meyerdierks A."/>
            <person name="Storesund J.E."/>
            <person name="Kallscheuer N."/>
            <person name="Luecker S."/>
            <person name="Lage O.M."/>
            <person name="Pohl T."/>
            <person name="Merkel B.J."/>
            <person name="Hornburger P."/>
            <person name="Mueller R.-W."/>
            <person name="Bruemmer F."/>
            <person name="Labrenz M."/>
            <person name="Spormann A.M."/>
            <person name="Op den Camp H."/>
            <person name="Overmann J."/>
            <person name="Amann R."/>
            <person name="Jetten M.S.M."/>
            <person name="Mascher T."/>
            <person name="Medema M.H."/>
            <person name="Devos D.P."/>
            <person name="Kaster A.-K."/>
            <person name="Ovreas L."/>
            <person name="Rohde M."/>
            <person name="Galperin M.Y."/>
            <person name="Jogler C."/>
        </authorList>
    </citation>
    <scope>NUCLEOTIDE SEQUENCE [LARGE SCALE GENOMIC DNA]</scope>
    <source>
        <strain evidence="1 2">Pan161</strain>
    </source>
</reference>
<dbReference type="Proteomes" id="UP000316855">
    <property type="component" value="Chromosome"/>
</dbReference>
<accession>A0A517VMM9</accession>
<proteinExistence type="predicted"/>
<evidence type="ECO:0000313" key="2">
    <source>
        <dbReference type="Proteomes" id="UP000316855"/>
    </source>
</evidence>
<evidence type="ECO:0000313" key="1">
    <source>
        <dbReference type="EMBL" id="QDT94256.1"/>
    </source>
</evidence>
<dbReference type="RefSeq" id="WP_145232172.1">
    <property type="nucleotide sequence ID" value="NZ_CP036343.1"/>
</dbReference>
<keyword evidence="2" id="KW-1185">Reference proteome</keyword>